<accession>A0A6A6BGB7</accession>
<keyword evidence="4" id="KW-1185">Reference proteome</keyword>
<evidence type="ECO:0000256" key="1">
    <source>
        <dbReference type="SAM" id="MobiDB-lite"/>
    </source>
</evidence>
<feature type="signal peptide" evidence="2">
    <location>
        <begin position="1"/>
        <end position="20"/>
    </location>
</feature>
<dbReference type="RefSeq" id="XP_033398016.1">
    <property type="nucleotide sequence ID" value="XM_033544115.1"/>
</dbReference>
<feature type="compositionally biased region" description="Basic residues" evidence="1">
    <location>
        <begin position="49"/>
        <end position="66"/>
    </location>
</feature>
<dbReference type="Proteomes" id="UP000799438">
    <property type="component" value="Unassembled WGS sequence"/>
</dbReference>
<dbReference type="GeneID" id="54301611"/>
<reference evidence="3" key="1">
    <citation type="journal article" date="2020" name="Stud. Mycol.">
        <title>101 Dothideomycetes genomes: a test case for predicting lifestyles and emergence of pathogens.</title>
        <authorList>
            <person name="Haridas S."/>
            <person name="Albert R."/>
            <person name="Binder M."/>
            <person name="Bloem J."/>
            <person name="Labutti K."/>
            <person name="Salamov A."/>
            <person name="Andreopoulos B."/>
            <person name="Baker S."/>
            <person name="Barry K."/>
            <person name="Bills G."/>
            <person name="Bluhm B."/>
            <person name="Cannon C."/>
            <person name="Castanera R."/>
            <person name="Culley D."/>
            <person name="Daum C."/>
            <person name="Ezra D."/>
            <person name="Gonzalez J."/>
            <person name="Henrissat B."/>
            <person name="Kuo A."/>
            <person name="Liang C."/>
            <person name="Lipzen A."/>
            <person name="Lutzoni F."/>
            <person name="Magnuson J."/>
            <person name="Mondo S."/>
            <person name="Nolan M."/>
            <person name="Ohm R."/>
            <person name="Pangilinan J."/>
            <person name="Park H.-J."/>
            <person name="Ramirez L."/>
            <person name="Alfaro M."/>
            <person name="Sun H."/>
            <person name="Tritt A."/>
            <person name="Yoshinaga Y."/>
            <person name="Zwiers L.-H."/>
            <person name="Turgeon B."/>
            <person name="Goodwin S."/>
            <person name="Spatafora J."/>
            <person name="Crous P."/>
            <person name="Grigoriev I."/>
        </authorList>
    </citation>
    <scope>NUCLEOTIDE SEQUENCE</scope>
    <source>
        <strain evidence="3">CBS 121167</strain>
    </source>
</reference>
<name>A0A6A6BGB7_9PEZI</name>
<gene>
    <name evidence="3" type="ORF">K452DRAFT_317983</name>
</gene>
<protein>
    <recommendedName>
        <fullName evidence="5">Carbohydrate-binding module family 18 protein</fullName>
    </recommendedName>
</protein>
<sequence length="136" mass="15553">MRLFLAVALITLFFTLAVLAIKPRSESQLEPQTEHRVEPQTTEPQIHRPTTRPVKHRAKRRVKRRAKPETEAQLDTTDGYSSSDFEDGFDGKEFKCTSRRGGCMLTGECCGFLECQDFPDGSRKCDYPERYPPRGV</sequence>
<keyword evidence="2" id="KW-0732">Signal</keyword>
<proteinExistence type="predicted"/>
<feature type="chain" id="PRO_5025343972" description="Carbohydrate-binding module family 18 protein" evidence="2">
    <location>
        <begin position="21"/>
        <end position="136"/>
    </location>
</feature>
<evidence type="ECO:0000313" key="3">
    <source>
        <dbReference type="EMBL" id="KAF2142304.1"/>
    </source>
</evidence>
<evidence type="ECO:0000313" key="4">
    <source>
        <dbReference type="Proteomes" id="UP000799438"/>
    </source>
</evidence>
<evidence type="ECO:0000256" key="2">
    <source>
        <dbReference type="SAM" id="SignalP"/>
    </source>
</evidence>
<feature type="compositionally biased region" description="Polar residues" evidence="1">
    <location>
        <begin position="73"/>
        <end position="83"/>
    </location>
</feature>
<feature type="compositionally biased region" description="Basic and acidic residues" evidence="1">
    <location>
        <begin position="27"/>
        <end position="38"/>
    </location>
</feature>
<dbReference type="EMBL" id="ML995484">
    <property type="protein sequence ID" value="KAF2142304.1"/>
    <property type="molecule type" value="Genomic_DNA"/>
</dbReference>
<dbReference type="AlphaFoldDB" id="A0A6A6BGB7"/>
<feature type="region of interest" description="Disordered" evidence="1">
    <location>
        <begin position="27"/>
        <end position="90"/>
    </location>
</feature>
<evidence type="ECO:0008006" key="5">
    <source>
        <dbReference type="Google" id="ProtNLM"/>
    </source>
</evidence>
<organism evidence="3 4">
    <name type="scientific">Aplosporella prunicola CBS 121167</name>
    <dbReference type="NCBI Taxonomy" id="1176127"/>
    <lineage>
        <taxon>Eukaryota</taxon>
        <taxon>Fungi</taxon>
        <taxon>Dikarya</taxon>
        <taxon>Ascomycota</taxon>
        <taxon>Pezizomycotina</taxon>
        <taxon>Dothideomycetes</taxon>
        <taxon>Dothideomycetes incertae sedis</taxon>
        <taxon>Botryosphaeriales</taxon>
        <taxon>Aplosporellaceae</taxon>
        <taxon>Aplosporella</taxon>
    </lineage>
</organism>